<sequence>MSVLPIPVKDAAVLNNQRIFNTYEASLSDTTHYIEFAGKFALWLDSDRAFYAQGKPSIVSILMTAYRTVHRTICPQQDIMINNATLLNMDPYKNHPLVSAYRHLIEVLSKYVKHFLDDAVLRPQVQFLLHTVGMYLNADTRPHISVQPSPIVQRPPAPVQTGREPPSASTSRAGSSQSPAPLSLPKKKKRNLDLLIKQDLDWYATQNSSAPKTQEVPANEPSLSRSPPTMDTETKLVPTSTSTPAGTAPLEPSGLTSTSGLAVTPQDNLVQTIVQVETKPVPQNDSSTASGIVTEVESKPNVLGEWTVFRDAIPPGSEPLSENGETTDDGMEGVSEADEIDQLQDDVPMASPQGMDIDDCSNEREEVENLLDTSTTSIAVNTDQGQIGSIPHETEDSEMEGGVHTGERSEAVRGDIQGPSGTPHGRNENAYLSRHSTPADARNSLSTDAASHAGVPVEPANVRNVDEIQPQNVAVASPPPPDPIAPPVKEDLVLPSHDGFNNNMIKIWLAQGKDSPCEHKFNVDVTESAFVHFVNWNQRNKNAREVEKSKCISLCCYKAKDVATLLNEGARGLELMNSLCISWPQAGGLKLLVTIDGQQKMVPLSPPTVVTAGLLDLTVFLRVGSNEFVVVQERSVTEYVFMVFAHDPTRAQLEPVVDRRKKEEDWKTVLNHLSRPLELLPGPWD</sequence>
<dbReference type="OMA" id="CLSLGCY"/>
<feature type="region of interest" description="Disordered" evidence="1">
    <location>
        <begin position="207"/>
        <end position="261"/>
    </location>
</feature>
<dbReference type="STRING" id="47427.A0A2H3DRH7"/>
<feature type="region of interest" description="Disordered" evidence="1">
    <location>
        <begin position="145"/>
        <end position="188"/>
    </location>
</feature>
<feature type="compositionally biased region" description="Low complexity" evidence="1">
    <location>
        <begin position="165"/>
        <end position="184"/>
    </location>
</feature>
<evidence type="ECO:0000256" key="1">
    <source>
        <dbReference type="SAM" id="MobiDB-lite"/>
    </source>
</evidence>
<dbReference type="Proteomes" id="UP000217790">
    <property type="component" value="Unassembled WGS sequence"/>
</dbReference>
<feature type="compositionally biased region" description="Polar residues" evidence="1">
    <location>
        <begin position="221"/>
        <end position="231"/>
    </location>
</feature>
<dbReference type="InParanoid" id="A0A2H3DRH7"/>
<evidence type="ECO:0000313" key="3">
    <source>
        <dbReference type="Proteomes" id="UP000217790"/>
    </source>
</evidence>
<evidence type="ECO:0000313" key="2">
    <source>
        <dbReference type="EMBL" id="PBK96474.1"/>
    </source>
</evidence>
<dbReference type="OrthoDB" id="3040699at2759"/>
<keyword evidence="3" id="KW-1185">Reference proteome</keyword>
<organism evidence="2 3">
    <name type="scientific">Armillaria gallica</name>
    <name type="common">Bulbous honey fungus</name>
    <name type="synonym">Armillaria bulbosa</name>
    <dbReference type="NCBI Taxonomy" id="47427"/>
    <lineage>
        <taxon>Eukaryota</taxon>
        <taxon>Fungi</taxon>
        <taxon>Dikarya</taxon>
        <taxon>Basidiomycota</taxon>
        <taxon>Agaricomycotina</taxon>
        <taxon>Agaricomycetes</taxon>
        <taxon>Agaricomycetidae</taxon>
        <taxon>Agaricales</taxon>
        <taxon>Marasmiineae</taxon>
        <taxon>Physalacriaceae</taxon>
        <taxon>Armillaria</taxon>
    </lineage>
</organism>
<name>A0A2H3DRH7_ARMGA</name>
<feature type="region of interest" description="Disordered" evidence="1">
    <location>
        <begin position="386"/>
        <end position="453"/>
    </location>
</feature>
<gene>
    <name evidence="2" type="ORF">ARMGADRAFT_1010135</name>
</gene>
<accession>A0A2H3DRH7</accession>
<protein>
    <submittedName>
        <fullName evidence="2">Uncharacterized protein</fullName>
    </submittedName>
</protein>
<feature type="region of interest" description="Disordered" evidence="1">
    <location>
        <begin position="311"/>
        <end position="331"/>
    </location>
</feature>
<feature type="compositionally biased region" description="Low complexity" evidence="1">
    <location>
        <begin position="238"/>
        <end position="249"/>
    </location>
</feature>
<dbReference type="EMBL" id="KZ293650">
    <property type="protein sequence ID" value="PBK96474.1"/>
    <property type="molecule type" value="Genomic_DNA"/>
</dbReference>
<dbReference type="AlphaFoldDB" id="A0A2H3DRH7"/>
<reference evidence="3" key="1">
    <citation type="journal article" date="2017" name="Nat. Ecol. Evol.">
        <title>Genome expansion and lineage-specific genetic innovations in the forest pathogenic fungi Armillaria.</title>
        <authorList>
            <person name="Sipos G."/>
            <person name="Prasanna A.N."/>
            <person name="Walter M.C."/>
            <person name="O'Connor E."/>
            <person name="Balint B."/>
            <person name="Krizsan K."/>
            <person name="Kiss B."/>
            <person name="Hess J."/>
            <person name="Varga T."/>
            <person name="Slot J."/>
            <person name="Riley R."/>
            <person name="Boka B."/>
            <person name="Rigling D."/>
            <person name="Barry K."/>
            <person name="Lee J."/>
            <person name="Mihaltcheva S."/>
            <person name="LaButti K."/>
            <person name="Lipzen A."/>
            <person name="Waldron R."/>
            <person name="Moloney N.M."/>
            <person name="Sperisen C."/>
            <person name="Kredics L."/>
            <person name="Vagvoelgyi C."/>
            <person name="Patrignani A."/>
            <person name="Fitzpatrick D."/>
            <person name="Nagy I."/>
            <person name="Doyle S."/>
            <person name="Anderson J.B."/>
            <person name="Grigoriev I.V."/>
            <person name="Gueldener U."/>
            <person name="Muensterkoetter M."/>
            <person name="Nagy L.G."/>
        </authorList>
    </citation>
    <scope>NUCLEOTIDE SEQUENCE [LARGE SCALE GENOMIC DNA]</scope>
    <source>
        <strain evidence="3">Ar21-2</strain>
    </source>
</reference>
<proteinExistence type="predicted"/>